<name>A0A956SFD2_UNCEI</name>
<dbReference type="EMBL" id="JAGQHS010000185">
    <property type="protein sequence ID" value="MCA9758555.1"/>
    <property type="molecule type" value="Genomic_DNA"/>
</dbReference>
<comment type="caution">
    <text evidence="3">The sequence shown here is derived from an EMBL/GenBank/DDBJ whole genome shotgun (WGS) entry which is preliminary data.</text>
</comment>
<dbReference type="Gene3D" id="3.60.15.10">
    <property type="entry name" value="Ribonuclease Z/Hydroxyacylglutathione hydrolase-like"/>
    <property type="match status" value="1"/>
</dbReference>
<gene>
    <name evidence="3" type="ORF">KDA27_22355</name>
</gene>
<evidence type="ECO:0000313" key="3">
    <source>
        <dbReference type="EMBL" id="MCA9758555.1"/>
    </source>
</evidence>
<evidence type="ECO:0000313" key="4">
    <source>
        <dbReference type="Proteomes" id="UP000739538"/>
    </source>
</evidence>
<dbReference type="AlphaFoldDB" id="A0A956SFD2"/>
<dbReference type="SMART" id="SM00849">
    <property type="entry name" value="Lactamase_B"/>
    <property type="match status" value="1"/>
</dbReference>
<dbReference type="Pfam" id="PF12706">
    <property type="entry name" value="Lactamase_B_2"/>
    <property type="match status" value="1"/>
</dbReference>
<proteinExistence type="predicted"/>
<feature type="domain" description="Metallo-beta-lactamase" evidence="2">
    <location>
        <begin position="70"/>
        <end position="279"/>
    </location>
</feature>
<evidence type="ECO:0000259" key="2">
    <source>
        <dbReference type="SMART" id="SM00849"/>
    </source>
</evidence>
<feature type="region of interest" description="Disordered" evidence="1">
    <location>
        <begin position="1"/>
        <end position="29"/>
    </location>
</feature>
<dbReference type="InterPro" id="IPR036866">
    <property type="entry name" value="RibonucZ/Hydroxyglut_hydro"/>
</dbReference>
<evidence type="ECO:0000256" key="1">
    <source>
        <dbReference type="SAM" id="MobiDB-lite"/>
    </source>
</evidence>
<organism evidence="3 4">
    <name type="scientific">Eiseniibacteriota bacterium</name>
    <dbReference type="NCBI Taxonomy" id="2212470"/>
    <lineage>
        <taxon>Bacteria</taxon>
        <taxon>Candidatus Eiseniibacteriota</taxon>
    </lineage>
</organism>
<dbReference type="Proteomes" id="UP000739538">
    <property type="component" value="Unassembled WGS sequence"/>
</dbReference>
<feature type="compositionally biased region" description="Low complexity" evidence="1">
    <location>
        <begin position="14"/>
        <end position="29"/>
    </location>
</feature>
<dbReference type="InterPro" id="IPR001279">
    <property type="entry name" value="Metallo-B-lactamas"/>
</dbReference>
<reference evidence="3" key="1">
    <citation type="submission" date="2020-04" db="EMBL/GenBank/DDBJ databases">
        <authorList>
            <person name="Zhang T."/>
        </authorList>
    </citation>
    <scope>NUCLEOTIDE SEQUENCE</scope>
    <source>
        <strain evidence="3">HKST-UBA02</strain>
    </source>
</reference>
<dbReference type="SUPFAM" id="SSF56281">
    <property type="entry name" value="Metallo-hydrolase/oxidoreductase"/>
    <property type="match status" value="1"/>
</dbReference>
<reference evidence="3" key="2">
    <citation type="journal article" date="2021" name="Microbiome">
        <title>Successional dynamics and alternative stable states in a saline activated sludge microbial community over 9 years.</title>
        <authorList>
            <person name="Wang Y."/>
            <person name="Ye J."/>
            <person name="Ju F."/>
            <person name="Liu L."/>
            <person name="Boyd J.A."/>
            <person name="Deng Y."/>
            <person name="Parks D.H."/>
            <person name="Jiang X."/>
            <person name="Yin X."/>
            <person name="Woodcroft B.J."/>
            <person name="Tyson G.W."/>
            <person name="Hugenholtz P."/>
            <person name="Polz M.F."/>
            <person name="Zhang T."/>
        </authorList>
    </citation>
    <scope>NUCLEOTIDE SEQUENCE</scope>
    <source>
        <strain evidence="3">HKST-UBA02</strain>
    </source>
</reference>
<protein>
    <submittedName>
        <fullName evidence="3">MBL fold metallo-hydrolase</fullName>
    </submittedName>
</protein>
<sequence>GGDPEMSPNLTNQAAPSSSEPSPEAIESPGSGVGLELIVLGVAQDAGVPHAGCRRDCCAPAWADPSRRRAPACLGILDRRTSARWLVEATPELPLQLQRLLEWAEPDGRRPILDGLFLTHAHIGHYLGLAQLGRESLGTRGVPVYVMPRLRRFLEENGPWSQLVALGNIELRTLSEGEAVEIAPGLEVDPIEVPHRGEFSETVAFRIRGPRRSVLFLPDIDRWEEWGRSLEEELERVDIAYLDATFYDDSELPSRARTEIPHPPVVTTMALLDRVAPSLRSRVRFLHFNHTNPLLDPSRKARGVVESRGYRCAEEGDIVAL</sequence>
<feature type="non-terminal residue" evidence="3">
    <location>
        <position position="1"/>
    </location>
</feature>
<accession>A0A956SFD2</accession>